<comment type="caution">
    <text evidence="6">The sequence shown here is derived from an EMBL/GenBank/DDBJ whole genome shotgun (WGS) entry which is preliminary data.</text>
</comment>
<feature type="domain" description="CENP-V/GFA" evidence="5">
    <location>
        <begin position="5"/>
        <end position="122"/>
    </location>
</feature>
<sequence>MTNAYKGGCLCGNIRFTVVGEPKNPHACSCKICQRHSGSITQLWVEFSKQQVSWDGPGGEPAQWRSSDFSSRSFCPVCGSTLGAIDDEPVVALVLGVFDSNNKKELKPNSHSYKSKTPKWWSVEINKQPDT</sequence>
<reference evidence="6 7" key="1">
    <citation type="submission" date="2019-07" db="EMBL/GenBank/DDBJ databases">
        <title>Draft genome for Aliikangiella sp. M105.</title>
        <authorList>
            <person name="Wang G."/>
        </authorList>
    </citation>
    <scope>NUCLEOTIDE SEQUENCE [LARGE SCALE GENOMIC DNA]</scope>
    <source>
        <strain evidence="6 7">M105</strain>
    </source>
</reference>
<dbReference type="InterPro" id="IPR011057">
    <property type="entry name" value="Mss4-like_sf"/>
</dbReference>
<protein>
    <submittedName>
        <fullName evidence="6">GFA family protein</fullName>
    </submittedName>
</protein>
<dbReference type="PANTHER" id="PTHR33337:SF40">
    <property type="entry name" value="CENP-V_GFA DOMAIN-CONTAINING PROTEIN-RELATED"/>
    <property type="match status" value="1"/>
</dbReference>
<accession>A0A545UFK2</accession>
<dbReference type="GO" id="GO:0046872">
    <property type="term" value="F:metal ion binding"/>
    <property type="evidence" value="ECO:0007669"/>
    <property type="project" value="UniProtKB-KW"/>
</dbReference>
<gene>
    <name evidence="6" type="ORF">FLL46_06915</name>
</gene>
<comment type="similarity">
    <text evidence="1">Belongs to the Gfa family.</text>
</comment>
<dbReference type="Gene3D" id="3.90.1590.10">
    <property type="entry name" value="glutathione-dependent formaldehyde- activating enzyme (gfa)"/>
    <property type="match status" value="1"/>
</dbReference>
<dbReference type="InterPro" id="IPR006913">
    <property type="entry name" value="CENP-V/GFA"/>
</dbReference>
<dbReference type="SUPFAM" id="SSF51316">
    <property type="entry name" value="Mss4-like"/>
    <property type="match status" value="1"/>
</dbReference>
<evidence type="ECO:0000256" key="1">
    <source>
        <dbReference type="ARBA" id="ARBA00005495"/>
    </source>
</evidence>
<dbReference type="OrthoDB" id="9786619at2"/>
<dbReference type="PROSITE" id="PS51891">
    <property type="entry name" value="CENP_V_GFA"/>
    <property type="match status" value="1"/>
</dbReference>
<dbReference type="GO" id="GO:0016846">
    <property type="term" value="F:carbon-sulfur lyase activity"/>
    <property type="evidence" value="ECO:0007669"/>
    <property type="project" value="InterPro"/>
</dbReference>
<evidence type="ECO:0000256" key="4">
    <source>
        <dbReference type="ARBA" id="ARBA00023239"/>
    </source>
</evidence>
<dbReference type="Proteomes" id="UP000315439">
    <property type="component" value="Unassembled WGS sequence"/>
</dbReference>
<organism evidence="6 7">
    <name type="scientific">Aliikangiella coralliicola</name>
    <dbReference type="NCBI Taxonomy" id="2592383"/>
    <lineage>
        <taxon>Bacteria</taxon>
        <taxon>Pseudomonadati</taxon>
        <taxon>Pseudomonadota</taxon>
        <taxon>Gammaproteobacteria</taxon>
        <taxon>Oceanospirillales</taxon>
        <taxon>Pleioneaceae</taxon>
        <taxon>Aliikangiella</taxon>
    </lineage>
</organism>
<evidence type="ECO:0000256" key="2">
    <source>
        <dbReference type="ARBA" id="ARBA00022723"/>
    </source>
</evidence>
<dbReference type="Pfam" id="PF04828">
    <property type="entry name" value="GFA"/>
    <property type="match status" value="1"/>
</dbReference>
<keyword evidence="3" id="KW-0862">Zinc</keyword>
<dbReference type="EMBL" id="VIKS01000004">
    <property type="protein sequence ID" value="TQV88251.1"/>
    <property type="molecule type" value="Genomic_DNA"/>
</dbReference>
<evidence type="ECO:0000313" key="7">
    <source>
        <dbReference type="Proteomes" id="UP000315439"/>
    </source>
</evidence>
<dbReference type="PANTHER" id="PTHR33337">
    <property type="entry name" value="GFA DOMAIN-CONTAINING PROTEIN"/>
    <property type="match status" value="1"/>
</dbReference>
<name>A0A545UFK2_9GAMM</name>
<dbReference type="AlphaFoldDB" id="A0A545UFK2"/>
<evidence type="ECO:0000259" key="5">
    <source>
        <dbReference type="PROSITE" id="PS51891"/>
    </source>
</evidence>
<keyword evidence="4" id="KW-0456">Lyase</keyword>
<evidence type="ECO:0000313" key="6">
    <source>
        <dbReference type="EMBL" id="TQV88251.1"/>
    </source>
</evidence>
<keyword evidence="7" id="KW-1185">Reference proteome</keyword>
<dbReference type="RefSeq" id="WP_142892760.1">
    <property type="nucleotide sequence ID" value="NZ_ML660162.1"/>
</dbReference>
<keyword evidence="2" id="KW-0479">Metal-binding</keyword>
<proteinExistence type="inferred from homology"/>
<evidence type="ECO:0000256" key="3">
    <source>
        <dbReference type="ARBA" id="ARBA00022833"/>
    </source>
</evidence>